<name>A0A091AYF2_9GAMM</name>
<keyword evidence="2" id="KW-1185">Reference proteome</keyword>
<dbReference type="eggNOG" id="COG3861">
    <property type="taxonomic scope" value="Bacteria"/>
</dbReference>
<dbReference type="RefSeq" id="WP_022968598.1">
    <property type="nucleotide sequence ID" value="NZ_ATVD01000002.1"/>
</dbReference>
<protein>
    <submittedName>
        <fullName evidence="1">Uncharacterized protein</fullName>
    </submittedName>
</protein>
<dbReference type="STRING" id="1121015.GCA_000420545_00952"/>
<dbReference type="Proteomes" id="UP000029385">
    <property type="component" value="Unassembled WGS sequence"/>
</dbReference>
<dbReference type="AlphaFoldDB" id="A0A091AYF2"/>
<accession>A0A091AYF2</accession>
<reference evidence="1 2" key="1">
    <citation type="submission" date="2013-09" db="EMBL/GenBank/DDBJ databases">
        <title>Genome sequencing of Arenimonas oryziterrae.</title>
        <authorList>
            <person name="Chen F."/>
            <person name="Wang G."/>
        </authorList>
    </citation>
    <scope>NUCLEOTIDE SEQUENCE [LARGE SCALE GENOMIC DNA]</scope>
    <source>
        <strain evidence="1 2">YC6267</strain>
    </source>
</reference>
<evidence type="ECO:0000313" key="1">
    <source>
        <dbReference type="EMBL" id="KFN44426.1"/>
    </source>
</evidence>
<dbReference type="EMBL" id="AVCI01000001">
    <property type="protein sequence ID" value="KFN44426.1"/>
    <property type="molecule type" value="Genomic_DNA"/>
</dbReference>
<evidence type="ECO:0000313" key="2">
    <source>
        <dbReference type="Proteomes" id="UP000029385"/>
    </source>
</evidence>
<comment type="caution">
    <text evidence="1">The sequence shown here is derived from an EMBL/GenBank/DDBJ whole genome shotgun (WGS) entry which is preliminary data.</text>
</comment>
<gene>
    <name evidence="1" type="ORF">N789_00025</name>
</gene>
<dbReference type="OrthoDB" id="5966759at2"/>
<sequence>MNDHTQAKHGYEFDHTIEPMSGEFSERIHPSVEDEYWSIVHADQAFARPDLRFEDYLPAYRTGYMGAARYTPEGRAFEDVESLLEAEYARTKGDSALVWDQAKLPARAAWDRMAAKTKVVLR</sequence>
<proteinExistence type="predicted"/>
<dbReference type="PATRIC" id="fig|1121015.4.peg.5"/>
<organism evidence="1 2">
    <name type="scientific">Arenimonas oryziterrae DSM 21050 = YC6267</name>
    <dbReference type="NCBI Taxonomy" id="1121015"/>
    <lineage>
        <taxon>Bacteria</taxon>
        <taxon>Pseudomonadati</taxon>
        <taxon>Pseudomonadota</taxon>
        <taxon>Gammaproteobacteria</taxon>
        <taxon>Lysobacterales</taxon>
        <taxon>Lysobacteraceae</taxon>
        <taxon>Arenimonas</taxon>
    </lineage>
</organism>